<feature type="compositionally biased region" description="Basic and acidic residues" evidence="2">
    <location>
        <begin position="41"/>
        <end position="56"/>
    </location>
</feature>
<feature type="region of interest" description="Disordered" evidence="2">
    <location>
        <begin position="27"/>
        <end position="69"/>
    </location>
</feature>
<feature type="coiled-coil region" evidence="1">
    <location>
        <begin position="81"/>
        <end position="157"/>
    </location>
</feature>
<keyword evidence="1" id="KW-0175">Coiled coil</keyword>
<gene>
    <name evidence="3" type="ORF">L207DRAFT_572154</name>
</gene>
<evidence type="ECO:0000313" key="4">
    <source>
        <dbReference type="Proteomes" id="UP000235786"/>
    </source>
</evidence>
<evidence type="ECO:0000313" key="3">
    <source>
        <dbReference type="EMBL" id="PMD32373.1"/>
    </source>
</evidence>
<name>A0A2J6R1H9_HYAVF</name>
<protein>
    <submittedName>
        <fullName evidence="3">Uncharacterized protein</fullName>
    </submittedName>
</protein>
<dbReference type="OrthoDB" id="5430054at2759"/>
<keyword evidence="4" id="KW-1185">Reference proteome</keyword>
<dbReference type="Proteomes" id="UP000235786">
    <property type="component" value="Unassembled WGS sequence"/>
</dbReference>
<accession>A0A2J6R1H9</accession>
<evidence type="ECO:0000256" key="1">
    <source>
        <dbReference type="SAM" id="Coils"/>
    </source>
</evidence>
<reference evidence="3 4" key="1">
    <citation type="submission" date="2016-04" db="EMBL/GenBank/DDBJ databases">
        <title>A degradative enzymes factory behind the ericoid mycorrhizal symbiosis.</title>
        <authorList>
            <consortium name="DOE Joint Genome Institute"/>
            <person name="Martino E."/>
            <person name="Morin E."/>
            <person name="Grelet G."/>
            <person name="Kuo A."/>
            <person name="Kohler A."/>
            <person name="Daghino S."/>
            <person name="Barry K."/>
            <person name="Choi C."/>
            <person name="Cichocki N."/>
            <person name="Clum A."/>
            <person name="Copeland A."/>
            <person name="Hainaut M."/>
            <person name="Haridas S."/>
            <person name="Labutti K."/>
            <person name="Lindquist E."/>
            <person name="Lipzen A."/>
            <person name="Khouja H.-R."/>
            <person name="Murat C."/>
            <person name="Ohm R."/>
            <person name="Olson A."/>
            <person name="Spatafora J."/>
            <person name="Veneault-Fourrey C."/>
            <person name="Henrissat B."/>
            <person name="Grigoriev I."/>
            <person name="Martin F."/>
            <person name="Perotto S."/>
        </authorList>
    </citation>
    <scope>NUCLEOTIDE SEQUENCE [LARGE SCALE GENOMIC DNA]</scope>
    <source>
        <strain evidence="3 4">F</strain>
    </source>
</reference>
<dbReference type="EMBL" id="KZ613959">
    <property type="protein sequence ID" value="PMD32373.1"/>
    <property type="molecule type" value="Genomic_DNA"/>
</dbReference>
<proteinExistence type="predicted"/>
<dbReference type="AlphaFoldDB" id="A0A2J6R1H9"/>
<sequence length="538" mass="61418">MLFALSQPLEYFMSKVLEKISGFLPGQSRPVNSPSKGHGKGVHDDQNAQHPDRNNGDHQPSGQAPLQGEEGAITESPISRLAYLTQENDRLEKLAKTKKKELQAELSTAEKKNERLEKELRERSTEVAKLVSEKEKIKDLLLQAERVSNDRADLIRRENQANNYLKSVISDREHQLQGKTLEIQTMSGNLHTKSVEIEFQKGEVRALQNRIESMQATESSLRSDLNSVRSQKLQMEQSMQNEISHLKRLQNEALVTIEQLRFDAEEYGGALLKRDAFTPTTDRDMKSMFREISQDVETLARVEWQDNQTVWTPRALQVMSPHHQSFKKQVLQDMIWGILQQYIFASPFRPFGEEGQKLETAWKNLDPELKAEEGIEGVYTWPKPSVEIERWRYVNITEGCAALTQTTVSELDPRGRLKTGFELSIDSLKKELASSLEEIVGSRRDDGHYLRTLEELPRKAVNVWLGFGIQRCRIRVVNRGPHLTSVTEKIQQAKAGGWELVIIPELQRIGTAKGSELNAKPYSISEGQLYRVSLARRQ</sequence>
<feature type="coiled-coil region" evidence="1">
    <location>
        <begin position="197"/>
        <end position="252"/>
    </location>
</feature>
<organism evidence="3 4">
    <name type="scientific">Hyaloscypha variabilis (strain UAMH 11265 / GT02V1 / F)</name>
    <name type="common">Meliniomyces variabilis</name>
    <dbReference type="NCBI Taxonomy" id="1149755"/>
    <lineage>
        <taxon>Eukaryota</taxon>
        <taxon>Fungi</taxon>
        <taxon>Dikarya</taxon>
        <taxon>Ascomycota</taxon>
        <taxon>Pezizomycotina</taxon>
        <taxon>Leotiomycetes</taxon>
        <taxon>Helotiales</taxon>
        <taxon>Hyaloscyphaceae</taxon>
        <taxon>Hyaloscypha</taxon>
        <taxon>Hyaloscypha variabilis</taxon>
    </lineage>
</organism>
<evidence type="ECO:0000256" key="2">
    <source>
        <dbReference type="SAM" id="MobiDB-lite"/>
    </source>
</evidence>